<dbReference type="Gramene" id="Kaladp0050s0319.1.v1.1">
    <property type="protein sequence ID" value="Kaladp0050s0319.1.v1.1.CDS.1"/>
    <property type="gene ID" value="Kaladp0050s0319.v1.1"/>
</dbReference>
<keyword evidence="2" id="KW-1185">Reference proteome</keyword>
<protein>
    <submittedName>
        <fullName evidence="1">Uncharacterized protein</fullName>
    </submittedName>
</protein>
<organism evidence="1 2">
    <name type="scientific">Kalanchoe fedtschenkoi</name>
    <name type="common">Lavender scallops</name>
    <name type="synonym">South American air plant</name>
    <dbReference type="NCBI Taxonomy" id="63787"/>
    <lineage>
        <taxon>Eukaryota</taxon>
        <taxon>Viridiplantae</taxon>
        <taxon>Streptophyta</taxon>
        <taxon>Embryophyta</taxon>
        <taxon>Tracheophyta</taxon>
        <taxon>Spermatophyta</taxon>
        <taxon>Magnoliopsida</taxon>
        <taxon>eudicotyledons</taxon>
        <taxon>Gunneridae</taxon>
        <taxon>Pentapetalae</taxon>
        <taxon>Saxifragales</taxon>
        <taxon>Crassulaceae</taxon>
        <taxon>Kalanchoe</taxon>
    </lineage>
</organism>
<accession>A0A7N0ZXV5</accession>
<dbReference type="EnsemblPlants" id="Kaladp0050s0319.1.v1.1">
    <property type="protein sequence ID" value="Kaladp0050s0319.1.v1.1.CDS.1"/>
    <property type="gene ID" value="Kaladp0050s0319.v1.1"/>
</dbReference>
<dbReference type="PANTHER" id="PTHR33265">
    <property type="entry name" value="AVR9/CF-9 RAPIDLY ELICITED PROTEIN-RELATED"/>
    <property type="match status" value="1"/>
</dbReference>
<reference evidence="1" key="1">
    <citation type="submission" date="2021-01" db="UniProtKB">
        <authorList>
            <consortium name="EnsemblPlants"/>
        </authorList>
    </citation>
    <scope>IDENTIFICATION</scope>
</reference>
<dbReference type="Pfam" id="PF05553">
    <property type="entry name" value="DUF761"/>
    <property type="match status" value="1"/>
</dbReference>
<sequence length="182" mass="20599">MKPRIPHHRTISLVLQKLALRHLLKASSAIAKLHKIELFRSLVSLSASRRAVNASTHKLEYQFSASSTPLIHRYYYRKQHGFRGFCAFLCPCFHLNVGNSRWDDDGSGEDCALDGALMPPSGEESEESAAVTVVEQLGYGGEYDECVDEKAERFIARFYEEMRKQRRESVGSQNCQVAALEF</sequence>
<proteinExistence type="predicted"/>
<dbReference type="PANTHER" id="PTHR33265:SF10">
    <property type="entry name" value="OS01G0133200 PROTEIN"/>
    <property type="match status" value="1"/>
</dbReference>
<evidence type="ECO:0000313" key="1">
    <source>
        <dbReference type="EnsemblPlants" id="Kaladp0050s0319.1.v1.1.CDS.1"/>
    </source>
</evidence>
<dbReference type="InterPro" id="IPR008480">
    <property type="entry name" value="DUF761_pln"/>
</dbReference>
<dbReference type="Proteomes" id="UP000594263">
    <property type="component" value="Unplaced"/>
</dbReference>
<dbReference type="AlphaFoldDB" id="A0A7N0ZXV5"/>
<evidence type="ECO:0000313" key="2">
    <source>
        <dbReference type="Proteomes" id="UP000594263"/>
    </source>
</evidence>
<name>A0A7N0ZXV5_KALFE</name>